<feature type="binding site" evidence="3">
    <location>
        <position position="501"/>
    </location>
    <ligand>
        <name>CTP</name>
        <dbReference type="ChEBI" id="CHEBI:37563"/>
    </ligand>
</feature>
<comment type="pathway">
    <text evidence="3">Cofactor biosynthesis; coenzyme A biosynthesis; CoA from (R)-pantothenate: step 2/5.</text>
</comment>
<evidence type="ECO:0000256" key="1">
    <source>
        <dbReference type="ARBA" id="ARBA00022793"/>
    </source>
</evidence>
<evidence type="ECO:0000313" key="7">
    <source>
        <dbReference type="EMBL" id="MXO73404.1"/>
    </source>
</evidence>
<dbReference type="OrthoDB" id="9802554at2"/>
<evidence type="ECO:0000259" key="5">
    <source>
        <dbReference type="Pfam" id="PF02441"/>
    </source>
</evidence>
<comment type="pathway">
    <text evidence="3">Cofactor biosynthesis; coenzyme A biosynthesis; CoA from (R)-pantothenate: step 3/5.</text>
</comment>
<dbReference type="GO" id="GO:0015937">
    <property type="term" value="P:coenzyme A biosynthetic process"/>
    <property type="evidence" value="ECO:0007669"/>
    <property type="project" value="UniProtKB-UniRule"/>
</dbReference>
<keyword evidence="3" id="KW-0285">Flavoprotein</keyword>
<dbReference type="HAMAP" id="MF_02225">
    <property type="entry name" value="CoaBC"/>
    <property type="match status" value="1"/>
</dbReference>
<keyword evidence="2 3" id="KW-0456">Lyase</keyword>
<dbReference type="AlphaFoldDB" id="A0A844Z3Z6"/>
<evidence type="ECO:0000256" key="2">
    <source>
        <dbReference type="ARBA" id="ARBA00023239"/>
    </source>
</evidence>
<protein>
    <recommendedName>
        <fullName evidence="3">Coenzyme A biosynthesis bifunctional protein CoaBC</fullName>
    </recommendedName>
    <alternativeName>
        <fullName evidence="3">DNA/pantothenate metabolism flavoprotein</fullName>
    </alternativeName>
    <alternativeName>
        <fullName evidence="3">Phosphopantothenoylcysteine synthetase/decarboxylase</fullName>
        <shortName evidence="3">PPCS-PPCDC</shortName>
    </alternativeName>
    <domain>
        <recommendedName>
            <fullName evidence="3">Phosphopantothenoylcysteine decarboxylase</fullName>
            <shortName evidence="3">PPC decarboxylase</shortName>
            <shortName evidence="3">PPC-DC</shortName>
            <ecNumber evidence="3">4.1.1.36</ecNumber>
        </recommendedName>
        <alternativeName>
            <fullName evidence="3">CoaC</fullName>
        </alternativeName>
    </domain>
    <domain>
        <recommendedName>
            <fullName evidence="3">Phosphopantothenate--cysteine ligase</fullName>
            <ecNumber evidence="3">6.3.2.5</ecNumber>
        </recommendedName>
        <alternativeName>
            <fullName evidence="3">CoaB</fullName>
        </alternativeName>
        <alternativeName>
            <fullName evidence="3">Phosphopantothenoylcysteine synthetase</fullName>
            <shortName evidence="3">PPC synthetase</shortName>
            <shortName evidence="3">PPC-S</shortName>
        </alternativeName>
    </domain>
</protein>
<name>A0A844Z3Z6_9SPHN</name>
<comment type="similarity">
    <text evidence="3">In the C-terminal section; belongs to the PPC synthetase family.</text>
</comment>
<dbReference type="PANTHER" id="PTHR14359:SF6">
    <property type="entry name" value="PHOSPHOPANTOTHENOYLCYSTEINE DECARBOXYLASE"/>
    <property type="match status" value="1"/>
</dbReference>
<comment type="catalytic activity">
    <reaction evidence="3">
        <text>(R)-4'-phosphopantothenate + L-cysteine + CTP = N-[(R)-4-phosphopantothenoyl]-L-cysteine + CMP + diphosphate + H(+)</text>
        <dbReference type="Rhea" id="RHEA:19397"/>
        <dbReference type="ChEBI" id="CHEBI:10986"/>
        <dbReference type="ChEBI" id="CHEBI:15378"/>
        <dbReference type="ChEBI" id="CHEBI:33019"/>
        <dbReference type="ChEBI" id="CHEBI:35235"/>
        <dbReference type="ChEBI" id="CHEBI:37563"/>
        <dbReference type="ChEBI" id="CHEBI:59458"/>
        <dbReference type="ChEBI" id="CHEBI:60377"/>
        <dbReference type="EC" id="6.3.2.5"/>
    </reaction>
</comment>
<feature type="active site" description="Proton donor" evidence="3">
    <location>
        <position position="156"/>
    </location>
</feature>
<comment type="function">
    <text evidence="3">Catalyzes two sequential steps in the biosynthesis of coenzyme A. In the first step cysteine is conjugated to 4'-phosphopantothenate to form 4-phosphopantothenoylcysteine. In the second step the latter compound is decarboxylated to form 4'-phosphopantotheine.</text>
</comment>
<reference evidence="7 8" key="1">
    <citation type="submission" date="2019-12" db="EMBL/GenBank/DDBJ databases">
        <title>Genomic-based taxomic classification of the family Erythrobacteraceae.</title>
        <authorList>
            <person name="Xu L."/>
        </authorList>
    </citation>
    <scope>NUCLEOTIDE SEQUENCE [LARGE SCALE GENOMIC DNA]</scope>
    <source>
        <strain evidence="7 8">M0322</strain>
    </source>
</reference>
<dbReference type="Proteomes" id="UP000466966">
    <property type="component" value="Unassembled WGS sequence"/>
</dbReference>
<organism evidence="7 8">
    <name type="scientific">Alteraurantiacibacter buctensis</name>
    <dbReference type="NCBI Taxonomy" id="1503981"/>
    <lineage>
        <taxon>Bacteria</taxon>
        <taxon>Pseudomonadati</taxon>
        <taxon>Pseudomonadota</taxon>
        <taxon>Alphaproteobacteria</taxon>
        <taxon>Sphingomonadales</taxon>
        <taxon>Erythrobacteraceae</taxon>
        <taxon>Alteraurantiacibacter</taxon>
    </lineage>
</organism>
<keyword evidence="8" id="KW-1185">Reference proteome</keyword>
<evidence type="ECO:0000259" key="6">
    <source>
        <dbReference type="Pfam" id="PF04127"/>
    </source>
</evidence>
<dbReference type="InterPro" id="IPR007085">
    <property type="entry name" value="DNA/pantothenate-metab_flavo_C"/>
</dbReference>
<keyword evidence="3" id="KW-0288">FMN</keyword>
<dbReference type="EMBL" id="WTYV01000009">
    <property type="protein sequence ID" value="MXO73404.1"/>
    <property type="molecule type" value="Genomic_DNA"/>
</dbReference>
<feature type="binding site" evidence="3">
    <location>
        <position position="505"/>
    </location>
    <ligand>
        <name>CTP</name>
        <dbReference type="ChEBI" id="CHEBI:37563"/>
    </ligand>
</feature>
<comment type="cofactor">
    <cofactor evidence="3">
        <name>FMN</name>
        <dbReference type="ChEBI" id="CHEBI:58210"/>
    </cofactor>
    <text evidence="3">Binds 1 FMN per subunit.</text>
</comment>
<dbReference type="InterPro" id="IPR036551">
    <property type="entry name" value="Flavin_trans-like"/>
</dbReference>
<comment type="catalytic activity">
    <reaction evidence="3">
        <text>N-[(R)-4-phosphopantothenoyl]-L-cysteine + H(+) = (R)-4'-phosphopantetheine + CO2</text>
        <dbReference type="Rhea" id="RHEA:16793"/>
        <dbReference type="ChEBI" id="CHEBI:15378"/>
        <dbReference type="ChEBI" id="CHEBI:16526"/>
        <dbReference type="ChEBI" id="CHEBI:59458"/>
        <dbReference type="ChEBI" id="CHEBI:61723"/>
        <dbReference type="EC" id="4.1.1.36"/>
    </reaction>
</comment>
<dbReference type="GO" id="GO:0071513">
    <property type="term" value="C:phosphopantothenoylcysteine decarboxylase complex"/>
    <property type="evidence" value="ECO:0007669"/>
    <property type="project" value="TreeGrafter"/>
</dbReference>
<feature type="binding site" evidence="3">
    <location>
        <position position="441"/>
    </location>
    <ligand>
        <name>CTP</name>
        <dbReference type="ChEBI" id="CHEBI:37563"/>
    </ligand>
</feature>
<evidence type="ECO:0000313" key="8">
    <source>
        <dbReference type="Proteomes" id="UP000466966"/>
    </source>
</evidence>
<feature type="binding site" evidence="3">
    <location>
        <position position="451"/>
    </location>
    <ligand>
        <name>CTP</name>
        <dbReference type="ChEBI" id="CHEBI:37563"/>
    </ligand>
</feature>
<feature type="region of interest" description="Phosphopantothenoylcysteine decarboxylase" evidence="3">
    <location>
        <begin position="1"/>
        <end position="353"/>
    </location>
</feature>
<dbReference type="EC" id="6.3.2.5" evidence="3"/>
<gene>
    <name evidence="3" type="primary">coaBC</name>
    <name evidence="7" type="ORF">GRI99_17405</name>
</gene>
<feature type="domain" description="Flavoprotein" evidence="5">
    <location>
        <begin position="5"/>
        <end position="177"/>
    </location>
</feature>
<evidence type="ECO:0000256" key="3">
    <source>
        <dbReference type="HAMAP-Rule" id="MF_02225"/>
    </source>
</evidence>
<dbReference type="EC" id="4.1.1.36" evidence="3"/>
<keyword evidence="3" id="KW-0460">Magnesium</keyword>
<dbReference type="GO" id="GO:0010181">
    <property type="term" value="F:FMN binding"/>
    <property type="evidence" value="ECO:0007669"/>
    <property type="project" value="UniProtKB-UniRule"/>
</dbReference>
<comment type="caution">
    <text evidence="3">Lacks conserved residue(s) required for the propagation of feature annotation.</text>
</comment>
<proteinExistence type="inferred from homology"/>
<sequence length="563" mass="59492">MTNPRVLLVVGGGIAAYKACELVRLIRKGGADVTCVLTNGGAQFVTPMALAALSGNQVHTSLWDLKNEAEIGHIQLSRQADLVVVCPATADLMARMAAGIADDLATTLLLATDKPVLCVPAMNVRMWLHEATQRNVQWLADSGMRVMLPDEGEMACGEFGPGRLPEPEMVWLEIADMLGLDPGDAGHDQVAAYLRRMAEDEVPEGEDGESVAAEGGALSSLLGSLIQRTTPHRIDMDEAGIDMDDLPEAAELSDGGPDLPEPDPALGGPVLATKGKAVAAPPTDREAINHEVNARQAAPQPFEGEEAAAPVAPLAPSLAPTPPPAMAKAVAADPLSGQPEFAATDHRPLHGKHLLITAGPTHEAIDPVRYLANRSSGKQGFAIAAAAAAAGARVTLVSGPVNLPTPPGVDRIDVESAEEMARAVKEALPADCAVMVAAVADWRPRDYQQEKIKKRGSAPPALMLTENPDILAMVAANSKRPDLLIGFAAETENVVENARKKRKSKGVDWIVANDVSGDVMGGDRNKVHVIRERKADDWEDLTKDQVAARLVQEIAEQLEKVHG</sequence>
<comment type="caution">
    <text evidence="7">The sequence shown here is derived from an EMBL/GenBank/DDBJ whole genome shotgun (WGS) entry which is preliminary data.</text>
</comment>
<dbReference type="Gene3D" id="3.40.50.1950">
    <property type="entry name" value="Flavin prenyltransferase-like"/>
    <property type="match status" value="1"/>
</dbReference>
<dbReference type="InterPro" id="IPR003382">
    <property type="entry name" value="Flavoprotein"/>
</dbReference>
<keyword evidence="3" id="KW-0436">Ligase</keyword>
<dbReference type="GO" id="GO:0004633">
    <property type="term" value="F:phosphopantothenoylcysteine decarboxylase activity"/>
    <property type="evidence" value="ECO:0007669"/>
    <property type="project" value="UniProtKB-UniRule"/>
</dbReference>
<feature type="binding site" evidence="3">
    <location>
        <begin position="468"/>
        <end position="471"/>
    </location>
    <ligand>
        <name>CTP</name>
        <dbReference type="ChEBI" id="CHEBI:37563"/>
    </ligand>
</feature>
<feature type="domain" description="DNA/pantothenate metabolism flavoprotein C-terminal" evidence="6">
    <location>
        <begin position="349"/>
        <end position="556"/>
    </location>
</feature>
<dbReference type="Pfam" id="PF04127">
    <property type="entry name" value="DFP"/>
    <property type="match status" value="1"/>
</dbReference>
<dbReference type="UniPathway" id="UPA00241">
    <property type="reaction ID" value="UER00353"/>
</dbReference>
<keyword evidence="3" id="KW-0511">Multifunctional enzyme</keyword>
<comment type="cofactor">
    <cofactor evidence="3">
        <name>Mg(2+)</name>
        <dbReference type="ChEBI" id="CHEBI:18420"/>
    </cofactor>
</comment>
<dbReference type="Pfam" id="PF02441">
    <property type="entry name" value="Flavoprotein"/>
    <property type="match status" value="1"/>
</dbReference>
<dbReference type="InterPro" id="IPR035929">
    <property type="entry name" value="CoaB-like_sf"/>
</dbReference>
<dbReference type="GO" id="GO:0004632">
    <property type="term" value="F:phosphopantothenate--cysteine ligase activity"/>
    <property type="evidence" value="ECO:0007669"/>
    <property type="project" value="UniProtKB-UniRule"/>
</dbReference>
<comment type="similarity">
    <text evidence="3">In the N-terminal section; belongs to the HFCD (homo-oligomeric flavin containing Cys decarboxylase) superfamily.</text>
</comment>
<keyword evidence="3" id="KW-0479">Metal-binding</keyword>
<feature type="region of interest" description="Phosphopantothenate--cysteine ligase" evidence="3">
    <location>
        <begin position="354"/>
        <end position="563"/>
    </location>
</feature>
<accession>A0A844Z3Z6</accession>
<dbReference type="GO" id="GO:0015941">
    <property type="term" value="P:pantothenate catabolic process"/>
    <property type="evidence" value="ECO:0007669"/>
    <property type="project" value="InterPro"/>
</dbReference>
<dbReference type="GO" id="GO:0046872">
    <property type="term" value="F:metal ion binding"/>
    <property type="evidence" value="ECO:0007669"/>
    <property type="project" value="UniProtKB-KW"/>
</dbReference>
<feature type="binding site" evidence="3">
    <location>
        <position position="487"/>
    </location>
    <ligand>
        <name>CTP</name>
        <dbReference type="ChEBI" id="CHEBI:37563"/>
    </ligand>
</feature>
<dbReference type="Gene3D" id="3.40.50.10300">
    <property type="entry name" value="CoaB-like"/>
    <property type="match status" value="1"/>
</dbReference>
<feature type="region of interest" description="Disordered" evidence="4">
    <location>
        <begin position="248"/>
        <end position="270"/>
    </location>
</feature>
<keyword evidence="1 3" id="KW-0210">Decarboxylase</keyword>
<dbReference type="SUPFAM" id="SSF102645">
    <property type="entry name" value="CoaB-like"/>
    <property type="match status" value="1"/>
</dbReference>
<dbReference type="RefSeq" id="WP_160773326.1">
    <property type="nucleotide sequence ID" value="NZ_WTYV01000009.1"/>
</dbReference>
<evidence type="ECO:0000256" key="4">
    <source>
        <dbReference type="SAM" id="MobiDB-lite"/>
    </source>
</evidence>
<dbReference type="SUPFAM" id="SSF52507">
    <property type="entry name" value="Homo-oligomeric flavin-containing Cys decarboxylases, HFCD"/>
    <property type="match status" value="1"/>
</dbReference>
<dbReference type="PANTHER" id="PTHR14359">
    <property type="entry name" value="HOMO-OLIGOMERIC FLAVIN CONTAINING CYS DECARBOXYLASE FAMILY"/>
    <property type="match status" value="1"/>
</dbReference>
<dbReference type="InterPro" id="IPR005252">
    <property type="entry name" value="CoaBC"/>
</dbReference>